<dbReference type="SMART" id="SM00369">
    <property type="entry name" value="LRR_TYP"/>
    <property type="match status" value="6"/>
</dbReference>
<dbReference type="InterPro" id="IPR057135">
    <property type="entry name" value="At4g27190-like_LRR"/>
</dbReference>
<evidence type="ECO:0000313" key="5">
    <source>
        <dbReference type="EMBL" id="GKU95907.1"/>
    </source>
</evidence>
<evidence type="ECO:0000313" key="6">
    <source>
        <dbReference type="Proteomes" id="UP001054252"/>
    </source>
</evidence>
<keyword evidence="2" id="KW-0677">Repeat</keyword>
<dbReference type="Gene3D" id="3.80.10.10">
    <property type="entry name" value="Ribonuclease Inhibitor"/>
    <property type="match status" value="5"/>
</dbReference>
<dbReference type="PANTHER" id="PTHR47186">
    <property type="entry name" value="LEUCINE-RICH REPEAT-CONTAINING PROTEIN 57"/>
    <property type="match status" value="1"/>
</dbReference>
<gene>
    <name evidence="5" type="ORF">SLEP1_g9205</name>
</gene>
<keyword evidence="1" id="KW-0433">Leucine-rich repeat</keyword>
<dbReference type="InterPro" id="IPR055414">
    <property type="entry name" value="LRR_R13L4/SHOC2-like"/>
</dbReference>
<dbReference type="InterPro" id="IPR003591">
    <property type="entry name" value="Leu-rich_rpt_typical-subtyp"/>
</dbReference>
<dbReference type="EMBL" id="BPVZ01000009">
    <property type="protein sequence ID" value="GKU95907.1"/>
    <property type="molecule type" value="Genomic_DNA"/>
</dbReference>
<dbReference type="SUPFAM" id="SSF52058">
    <property type="entry name" value="L domain-like"/>
    <property type="match status" value="2"/>
</dbReference>
<dbReference type="Pfam" id="PF23247">
    <property type="entry name" value="LRR_RPS2"/>
    <property type="match status" value="1"/>
</dbReference>
<dbReference type="Pfam" id="PF23598">
    <property type="entry name" value="LRR_14"/>
    <property type="match status" value="1"/>
</dbReference>
<accession>A0AAV5IA67</accession>
<dbReference type="PANTHER" id="PTHR47186:SF3">
    <property type="entry name" value="OS09G0267800 PROTEIN"/>
    <property type="match status" value="1"/>
</dbReference>
<evidence type="ECO:0000256" key="1">
    <source>
        <dbReference type="ARBA" id="ARBA00022614"/>
    </source>
</evidence>
<name>A0AAV5IA67_9ROSI</name>
<dbReference type="Proteomes" id="UP001054252">
    <property type="component" value="Unassembled WGS sequence"/>
</dbReference>
<proteinExistence type="predicted"/>
<keyword evidence="6" id="KW-1185">Reference proteome</keyword>
<comment type="caution">
    <text evidence="5">The sequence shown here is derived from an EMBL/GenBank/DDBJ whole genome shotgun (WGS) entry which is preliminary data.</text>
</comment>
<evidence type="ECO:0000256" key="2">
    <source>
        <dbReference type="ARBA" id="ARBA00022737"/>
    </source>
</evidence>
<feature type="domain" description="Disease resistance protein At4g27190-like leucine-rich repeats" evidence="3">
    <location>
        <begin position="765"/>
        <end position="901"/>
    </location>
</feature>
<evidence type="ECO:0000259" key="3">
    <source>
        <dbReference type="Pfam" id="PF23247"/>
    </source>
</evidence>
<dbReference type="InterPro" id="IPR032675">
    <property type="entry name" value="LRR_dom_sf"/>
</dbReference>
<feature type="domain" description="Disease resistance R13L4/SHOC-2-like LRR" evidence="4">
    <location>
        <begin position="425"/>
        <end position="613"/>
    </location>
</feature>
<sequence length="990" mass="112005">MVNCFWHSWQCFCTHGAVHFNELIAHWIMEGYLDPRDSMEQAYHKGHRVVMQLMDQGLLKIQEDNIVAVEGAAVNMIDCHCRDFYGRSHLGLANVPVKASWGGLGRITWSDGMIKTLASSRKGEKVSTVLIDGSRLCREVPETFFQGMPNLEVLVIFNPRLKSFPDSLSKLYNTLLVLVLRGCELLENISHVEKLRLLSVLEISGASSLEIPQNIFEEMTHIQSLNLSALQIKSLPESVSNLSELRWLILRWCSCLEKLPKLRKSVKLEVLDLRHATNFKRFTDKSFSVFHKLQMLDLSYTQIDRLPIFRDKQTPQTLNEFRRLVLRGCDRLNTLPSLESLSALQILDISGAAKLQEINDDHLKNKEALRILDFSETETSHLPPNFRDLSELHLRGCHGLIDLPQLEGLKQLQVLDLSGCEKLVSLPCLAVNLEVLDLSGCKALEEIQDKSFEHMPRLRVLKLSETKIKSLPSLHRPGNLQELDLSGVSCVNEITSQFLGCMTNLHSLKLSKVTFEDFSFLSSLTNLSELSLRDCSGSKTTLPLEALKKLEVLDLSGEAIESLPSSLENIANLHKLSLHGFKSSYKLPSLKSLAQLEIVDALGNEINKLPQQISELIPVKCDHCDIKYYRFSRDNRQEPAFLKQLVFSVCSSKEEVKDGDKQHHSDKLIFSDVYFKTRHFPAHEGDGQSIEIRGFDHLPAAVMDALRQSKYFSLIKNENTSFRCLSDLTAGNLDKLKGCWIESCIGMESIFKGDKDTELRKNLEILWISNLHNLKTICHGGQPSCFNNLKQLHIYSCPILETVFSSSLLPENLQILQITFCDELKVLFKDNESAKITLPKLEMLHICSCPILETVFSSSLSAENLQILRITFCDELKVLFKDNESATITLPKLETLHICSCPILETVFPSSLSAENLQILRITFCDKLKVLFKDNESAKITLPKLETLHLLELPQLMSIQAVLPQLKNFKISGVPESEYFRSLRTGNAVV</sequence>
<evidence type="ECO:0000259" key="4">
    <source>
        <dbReference type="Pfam" id="PF23598"/>
    </source>
</evidence>
<dbReference type="AlphaFoldDB" id="A0AAV5IA67"/>
<reference evidence="5 6" key="1">
    <citation type="journal article" date="2021" name="Commun. Biol.">
        <title>The genome of Shorea leprosula (Dipterocarpaceae) highlights the ecological relevance of drought in aseasonal tropical rainforests.</title>
        <authorList>
            <person name="Ng K.K.S."/>
            <person name="Kobayashi M.J."/>
            <person name="Fawcett J.A."/>
            <person name="Hatakeyama M."/>
            <person name="Paape T."/>
            <person name="Ng C.H."/>
            <person name="Ang C.C."/>
            <person name="Tnah L.H."/>
            <person name="Lee C.T."/>
            <person name="Nishiyama T."/>
            <person name="Sese J."/>
            <person name="O'Brien M.J."/>
            <person name="Copetti D."/>
            <person name="Mohd Noor M.I."/>
            <person name="Ong R.C."/>
            <person name="Putra M."/>
            <person name="Sireger I.Z."/>
            <person name="Indrioko S."/>
            <person name="Kosugi Y."/>
            <person name="Izuno A."/>
            <person name="Isagi Y."/>
            <person name="Lee S.L."/>
            <person name="Shimizu K.K."/>
        </authorList>
    </citation>
    <scope>NUCLEOTIDE SEQUENCE [LARGE SCALE GENOMIC DNA]</scope>
    <source>
        <strain evidence="5">214</strain>
    </source>
</reference>
<organism evidence="5 6">
    <name type="scientific">Rubroshorea leprosula</name>
    <dbReference type="NCBI Taxonomy" id="152421"/>
    <lineage>
        <taxon>Eukaryota</taxon>
        <taxon>Viridiplantae</taxon>
        <taxon>Streptophyta</taxon>
        <taxon>Embryophyta</taxon>
        <taxon>Tracheophyta</taxon>
        <taxon>Spermatophyta</taxon>
        <taxon>Magnoliopsida</taxon>
        <taxon>eudicotyledons</taxon>
        <taxon>Gunneridae</taxon>
        <taxon>Pentapetalae</taxon>
        <taxon>rosids</taxon>
        <taxon>malvids</taxon>
        <taxon>Malvales</taxon>
        <taxon>Dipterocarpaceae</taxon>
        <taxon>Rubroshorea</taxon>
    </lineage>
</organism>
<dbReference type="SUPFAM" id="SSF52047">
    <property type="entry name" value="RNI-like"/>
    <property type="match status" value="1"/>
</dbReference>
<protein>
    <submittedName>
        <fullName evidence="5">Uncharacterized protein</fullName>
    </submittedName>
</protein>